<keyword evidence="1" id="KW-1133">Transmembrane helix</keyword>
<name>A0A1V4SU27_9CLOT</name>
<dbReference type="Proteomes" id="UP000191448">
    <property type="component" value="Unassembled WGS sequence"/>
</dbReference>
<sequence length="157" mass="17736">MKILVKDSLKNKSFDEIVYQNINDQMSKARIHTILYLIIIVICSALLLLNIIPNTTVNVIFMIIAFVSLMLLYDSFKEILNLSNGLKGISPLSKATGVLTCPNLNEKGKKLEFFIGEKKLHSIKALDSIELKKYLNQSVTGYFIGNNIFLLEIDKIL</sequence>
<dbReference type="AlphaFoldDB" id="A0A1V4SU27"/>
<reference evidence="2 3" key="1">
    <citation type="submission" date="2016-02" db="EMBL/GenBank/DDBJ databases">
        <title>Genome sequence of Clostridium thermobutyricum DSM 4928.</title>
        <authorList>
            <person name="Poehlein A."/>
            <person name="Daniel R."/>
        </authorList>
    </citation>
    <scope>NUCLEOTIDE SEQUENCE [LARGE SCALE GENOMIC DNA]</scope>
    <source>
        <strain evidence="2 3">DSM 4928</strain>
    </source>
</reference>
<keyword evidence="1" id="KW-0472">Membrane</keyword>
<proteinExistence type="predicted"/>
<organism evidence="2 3">
    <name type="scientific">Clostridium thermobutyricum DSM 4928</name>
    <dbReference type="NCBI Taxonomy" id="1121339"/>
    <lineage>
        <taxon>Bacteria</taxon>
        <taxon>Bacillati</taxon>
        <taxon>Bacillota</taxon>
        <taxon>Clostridia</taxon>
        <taxon>Eubacteriales</taxon>
        <taxon>Clostridiaceae</taxon>
        <taxon>Clostridium</taxon>
    </lineage>
</organism>
<dbReference type="EMBL" id="LTAY01000048">
    <property type="protein sequence ID" value="OPX47375.1"/>
    <property type="molecule type" value="Genomic_DNA"/>
</dbReference>
<feature type="transmembrane region" description="Helical" evidence="1">
    <location>
        <begin position="34"/>
        <end position="53"/>
    </location>
</feature>
<evidence type="ECO:0000256" key="1">
    <source>
        <dbReference type="SAM" id="Phobius"/>
    </source>
</evidence>
<keyword evidence="1" id="KW-0812">Transmembrane</keyword>
<feature type="transmembrane region" description="Helical" evidence="1">
    <location>
        <begin position="59"/>
        <end position="76"/>
    </location>
</feature>
<evidence type="ECO:0000313" key="2">
    <source>
        <dbReference type="EMBL" id="OPX47375.1"/>
    </source>
</evidence>
<protein>
    <submittedName>
        <fullName evidence="2">Uncharacterized protein</fullName>
    </submittedName>
</protein>
<gene>
    <name evidence="2" type="ORF">CLTHE_19380</name>
</gene>
<evidence type="ECO:0000313" key="3">
    <source>
        <dbReference type="Proteomes" id="UP000191448"/>
    </source>
</evidence>
<accession>A0A1V4SU27</accession>
<dbReference type="RefSeq" id="WP_080023136.1">
    <property type="nucleotide sequence ID" value="NZ_LTAY01000048.1"/>
</dbReference>
<comment type="caution">
    <text evidence="2">The sequence shown here is derived from an EMBL/GenBank/DDBJ whole genome shotgun (WGS) entry which is preliminary data.</text>
</comment>